<dbReference type="AlphaFoldDB" id="A0A4C1ZKI9"/>
<dbReference type="Proteomes" id="UP000299102">
    <property type="component" value="Unassembled WGS sequence"/>
</dbReference>
<reference evidence="2 3" key="1">
    <citation type="journal article" date="2019" name="Commun. Biol.">
        <title>The bagworm genome reveals a unique fibroin gene that provides high tensile strength.</title>
        <authorList>
            <person name="Kono N."/>
            <person name="Nakamura H."/>
            <person name="Ohtoshi R."/>
            <person name="Tomita M."/>
            <person name="Numata K."/>
            <person name="Arakawa K."/>
        </authorList>
    </citation>
    <scope>NUCLEOTIDE SEQUENCE [LARGE SCALE GENOMIC DNA]</scope>
</reference>
<comment type="caution">
    <text evidence="2">The sequence shown here is derived from an EMBL/GenBank/DDBJ whole genome shotgun (WGS) entry which is preliminary data.</text>
</comment>
<evidence type="ECO:0000256" key="1">
    <source>
        <dbReference type="SAM" id="MobiDB-lite"/>
    </source>
</evidence>
<sequence length="76" mass="8565">MDRRTMDNEMIQWRFLLRYGTRKSLRSKRPLSAASDTDGSRDISHSRDLAPDPAPAPPRPATSLLLPCASPTIYHT</sequence>
<name>A0A4C1ZKI9_EUMVA</name>
<organism evidence="2 3">
    <name type="scientific">Eumeta variegata</name>
    <name type="common">Bagworm moth</name>
    <name type="synonym">Eumeta japonica</name>
    <dbReference type="NCBI Taxonomy" id="151549"/>
    <lineage>
        <taxon>Eukaryota</taxon>
        <taxon>Metazoa</taxon>
        <taxon>Ecdysozoa</taxon>
        <taxon>Arthropoda</taxon>
        <taxon>Hexapoda</taxon>
        <taxon>Insecta</taxon>
        <taxon>Pterygota</taxon>
        <taxon>Neoptera</taxon>
        <taxon>Endopterygota</taxon>
        <taxon>Lepidoptera</taxon>
        <taxon>Glossata</taxon>
        <taxon>Ditrysia</taxon>
        <taxon>Tineoidea</taxon>
        <taxon>Psychidae</taxon>
        <taxon>Oiketicinae</taxon>
        <taxon>Eumeta</taxon>
    </lineage>
</organism>
<proteinExistence type="predicted"/>
<accession>A0A4C1ZKI9</accession>
<evidence type="ECO:0000313" key="2">
    <source>
        <dbReference type="EMBL" id="GBP87693.1"/>
    </source>
</evidence>
<protein>
    <submittedName>
        <fullName evidence="2">Uncharacterized protein</fullName>
    </submittedName>
</protein>
<evidence type="ECO:0000313" key="3">
    <source>
        <dbReference type="Proteomes" id="UP000299102"/>
    </source>
</evidence>
<dbReference type="EMBL" id="BGZK01001877">
    <property type="protein sequence ID" value="GBP87693.1"/>
    <property type="molecule type" value="Genomic_DNA"/>
</dbReference>
<keyword evidence="3" id="KW-1185">Reference proteome</keyword>
<gene>
    <name evidence="2" type="ORF">EVAR_61918_1</name>
</gene>
<feature type="compositionally biased region" description="Basic and acidic residues" evidence="1">
    <location>
        <begin position="38"/>
        <end position="50"/>
    </location>
</feature>
<feature type="region of interest" description="Disordered" evidence="1">
    <location>
        <begin position="24"/>
        <end position="76"/>
    </location>
</feature>